<comment type="caution">
    <text evidence="3">The sequence shown here is derived from an EMBL/GenBank/DDBJ whole genome shotgun (WGS) entry which is preliminary data.</text>
</comment>
<feature type="compositionally biased region" description="Basic and acidic residues" evidence="1">
    <location>
        <begin position="1"/>
        <end position="13"/>
    </location>
</feature>
<proteinExistence type="predicted"/>
<dbReference type="InterPro" id="IPR009839">
    <property type="entry name" value="SseB_N"/>
</dbReference>
<sequence length="272" mass="28315">MSDRRLHVPEHLTDSAGQPWAGRTLKANPFAGDDGALRPGMAAALAVPDGGDRLVAVVEEMRTDRVLVPVVAHEHPGTDAEGHVAAHDRGAFRSDDPAGDACASAAMVSVATEDGRSALPVFSSLPAMLRWDRTARPVPVEATRAALSAVAETEGLVVLDPGADPAVLLPRPAVWALAQQRPWTPSWADPGLPAVVARALAGIEELVGVRLVRGAGPDRGGVPELRVMVAVAAGLERAAVQSALDRAGRALAEDPEIRERVDSLELYPVAGA</sequence>
<reference evidence="3" key="1">
    <citation type="submission" date="2023-02" db="EMBL/GenBank/DDBJ databases">
        <title>Georgenia sp.10Sc9-8, isolated from a soil sample collected from the Taklamakan desert.</title>
        <authorList>
            <person name="Liu S."/>
        </authorList>
    </citation>
    <scope>NUCLEOTIDE SEQUENCE</scope>
    <source>
        <strain evidence="3">10Sc9-8</strain>
    </source>
</reference>
<feature type="region of interest" description="Disordered" evidence="1">
    <location>
        <begin position="1"/>
        <end position="27"/>
    </location>
</feature>
<evidence type="ECO:0000256" key="1">
    <source>
        <dbReference type="SAM" id="MobiDB-lite"/>
    </source>
</evidence>
<dbReference type="EMBL" id="JARACI010001165">
    <property type="protein sequence ID" value="MDD9207869.1"/>
    <property type="molecule type" value="Genomic_DNA"/>
</dbReference>
<feature type="domain" description="SseB protein N-terminal" evidence="2">
    <location>
        <begin position="44"/>
        <end position="176"/>
    </location>
</feature>
<organism evidence="3 4">
    <name type="scientific">Georgenia halotolerans</name>
    <dbReference type="NCBI Taxonomy" id="3028317"/>
    <lineage>
        <taxon>Bacteria</taxon>
        <taxon>Bacillati</taxon>
        <taxon>Actinomycetota</taxon>
        <taxon>Actinomycetes</taxon>
        <taxon>Micrococcales</taxon>
        <taxon>Bogoriellaceae</taxon>
        <taxon>Georgenia</taxon>
    </lineage>
</organism>
<keyword evidence="4" id="KW-1185">Reference proteome</keyword>
<evidence type="ECO:0000259" key="2">
    <source>
        <dbReference type="Pfam" id="PF07179"/>
    </source>
</evidence>
<evidence type="ECO:0000313" key="4">
    <source>
        <dbReference type="Proteomes" id="UP001165561"/>
    </source>
</evidence>
<dbReference type="Proteomes" id="UP001165561">
    <property type="component" value="Unassembled WGS sequence"/>
</dbReference>
<evidence type="ECO:0000313" key="3">
    <source>
        <dbReference type="EMBL" id="MDD9207869.1"/>
    </source>
</evidence>
<name>A0ABT5U0T8_9MICO</name>
<dbReference type="Pfam" id="PF07179">
    <property type="entry name" value="SseB"/>
    <property type="match status" value="1"/>
</dbReference>
<accession>A0ABT5U0T8</accession>
<protein>
    <submittedName>
        <fullName evidence="3">SseB family protein</fullName>
    </submittedName>
</protein>
<gene>
    <name evidence="3" type="ORF">PU560_15545</name>
</gene>